<sequence>MGAIGNSLIGIGVLASLIGIGGFIDTRKVDRRFKTGYKNNEPDSRNFARSGKILLCGIGLFVFGLVVNRLSDADVQATGNEVTHEDRAAGDLPSADSVKPTNENVLSEVHASTRSAASVPTSERPSFEISEQNSGTAEAPADRAVQTHTFATGFDCSRASHDDEVAVCHDPGLAAMDQRLAQLYAAALQTVSDPEALRQSESDWIATRHQCGKDLDCLRRAYGERIGQFVGSLGSKPLLSADGK</sequence>
<dbReference type="InterPro" id="IPR009739">
    <property type="entry name" value="LprI-like_N"/>
</dbReference>
<feature type="compositionally biased region" description="Polar residues" evidence="1">
    <location>
        <begin position="99"/>
        <end position="136"/>
    </location>
</feature>
<reference evidence="5" key="1">
    <citation type="submission" date="2017-06" db="EMBL/GenBank/DDBJ databases">
        <authorList>
            <person name="LiPuma J."/>
            <person name="Spilker T."/>
        </authorList>
    </citation>
    <scope>NUCLEOTIDE SEQUENCE [LARGE SCALE GENOMIC DNA]</scope>
    <source>
        <strain evidence="5">AU17325</strain>
    </source>
</reference>
<evidence type="ECO:0000256" key="1">
    <source>
        <dbReference type="SAM" id="MobiDB-lite"/>
    </source>
</evidence>
<comment type="caution">
    <text evidence="4">The sequence shown here is derived from an EMBL/GenBank/DDBJ whole genome shotgun (WGS) entry which is preliminary data.</text>
</comment>
<dbReference type="EMBL" id="NKFA01000035">
    <property type="protein sequence ID" value="OXI33454.1"/>
    <property type="molecule type" value="Genomic_DNA"/>
</dbReference>
<reference evidence="4 5" key="2">
    <citation type="submission" date="2017-08" db="EMBL/GenBank/DDBJ databases">
        <title>WGS of novel Burkholderia cepaca complex species.</title>
        <authorList>
            <person name="Lipuma J."/>
            <person name="Spilker T."/>
        </authorList>
    </citation>
    <scope>NUCLEOTIDE SEQUENCE [LARGE SCALE GENOMIC DNA]</scope>
    <source>
        <strain evidence="4 5">AU17325</strain>
    </source>
</reference>
<dbReference type="GO" id="GO:0005576">
    <property type="term" value="C:extracellular region"/>
    <property type="evidence" value="ECO:0007669"/>
    <property type="project" value="TreeGrafter"/>
</dbReference>
<dbReference type="InterPro" id="IPR052755">
    <property type="entry name" value="Lysozyme_Inhibitor_LprI"/>
</dbReference>
<dbReference type="PANTHER" id="PTHR37549:SF1">
    <property type="entry name" value="LIPOPROTEIN LPRI"/>
    <property type="match status" value="1"/>
</dbReference>
<feature type="region of interest" description="Disordered" evidence="1">
    <location>
        <begin position="80"/>
        <end position="140"/>
    </location>
</feature>
<accession>A0A228HTE0</accession>
<dbReference type="Pfam" id="PF07007">
    <property type="entry name" value="LprI"/>
    <property type="match status" value="1"/>
</dbReference>
<dbReference type="Proteomes" id="UP000214600">
    <property type="component" value="Unassembled WGS sequence"/>
</dbReference>
<evidence type="ECO:0000313" key="4">
    <source>
        <dbReference type="EMBL" id="OXI33454.1"/>
    </source>
</evidence>
<proteinExistence type="predicted"/>
<feature type="domain" description="Lysozyme inhibitor LprI-like N-terminal" evidence="3">
    <location>
        <begin position="156"/>
        <end position="226"/>
    </location>
</feature>
<keyword evidence="2" id="KW-0812">Transmembrane</keyword>
<evidence type="ECO:0000313" key="5">
    <source>
        <dbReference type="Proteomes" id="UP000214600"/>
    </source>
</evidence>
<feature type="transmembrane region" description="Helical" evidence="2">
    <location>
        <begin position="6"/>
        <end position="24"/>
    </location>
</feature>
<dbReference type="PANTHER" id="PTHR37549">
    <property type="entry name" value="LIPOPROTEIN LPRI"/>
    <property type="match status" value="1"/>
</dbReference>
<feature type="transmembrane region" description="Helical" evidence="2">
    <location>
        <begin position="53"/>
        <end position="71"/>
    </location>
</feature>
<dbReference type="OrthoDB" id="5957809at2"/>
<keyword evidence="2" id="KW-1133">Transmembrane helix</keyword>
<gene>
    <name evidence="4" type="ORF">CFB84_39160</name>
</gene>
<evidence type="ECO:0000256" key="2">
    <source>
        <dbReference type="SAM" id="Phobius"/>
    </source>
</evidence>
<dbReference type="AlphaFoldDB" id="A0A228HTE0"/>
<dbReference type="RefSeq" id="WP_089454327.1">
    <property type="nucleotide sequence ID" value="NZ_NKFA01000035.1"/>
</dbReference>
<evidence type="ECO:0000259" key="3">
    <source>
        <dbReference type="Pfam" id="PF07007"/>
    </source>
</evidence>
<name>A0A228HTE0_9BURK</name>
<dbReference type="Gene3D" id="1.20.1270.180">
    <property type="match status" value="1"/>
</dbReference>
<keyword evidence="2" id="KW-0472">Membrane</keyword>
<organism evidence="4 5">
    <name type="scientific">Burkholderia aenigmatica</name>
    <dbReference type="NCBI Taxonomy" id="2015348"/>
    <lineage>
        <taxon>Bacteria</taxon>
        <taxon>Pseudomonadati</taxon>
        <taxon>Pseudomonadota</taxon>
        <taxon>Betaproteobacteria</taxon>
        <taxon>Burkholderiales</taxon>
        <taxon>Burkholderiaceae</taxon>
        <taxon>Burkholderia</taxon>
        <taxon>Burkholderia cepacia complex</taxon>
    </lineage>
</organism>
<protein>
    <recommendedName>
        <fullName evidence="3">Lysozyme inhibitor LprI-like N-terminal domain-containing protein</fullName>
    </recommendedName>
</protein>